<evidence type="ECO:0000256" key="1">
    <source>
        <dbReference type="ARBA" id="ARBA00008857"/>
    </source>
</evidence>
<proteinExistence type="inferred from homology"/>
<dbReference type="Pfam" id="PF00589">
    <property type="entry name" value="Phage_integrase"/>
    <property type="match status" value="1"/>
</dbReference>
<accession>A0A5C0UEF5</accession>
<dbReference type="InterPro" id="IPR010998">
    <property type="entry name" value="Integrase_recombinase_N"/>
</dbReference>
<dbReference type="PANTHER" id="PTHR30349">
    <property type="entry name" value="PHAGE INTEGRASE-RELATED"/>
    <property type="match status" value="1"/>
</dbReference>
<evidence type="ECO:0000259" key="7">
    <source>
        <dbReference type="PROSITE" id="PS51900"/>
    </source>
</evidence>
<dbReference type="InterPro" id="IPR050090">
    <property type="entry name" value="Tyrosine_recombinase_XerCD"/>
</dbReference>
<comment type="similarity">
    <text evidence="1">Belongs to the 'phage' integrase family.</text>
</comment>
<evidence type="ECO:0000256" key="5">
    <source>
        <dbReference type="PROSITE-ProRule" id="PRU01248"/>
    </source>
</evidence>
<protein>
    <submittedName>
        <fullName evidence="8">Tyrosine-type recombinase/integrase</fullName>
    </submittedName>
</protein>
<dbReference type="Proteomes" id="UP000325155">
    <property type="component" value="Chromosome"/>
</dbReference>
<dbReference type="GO" id="GO:0003677">
    <property type="term" value="F:DNA binding"/>
    <property type="evidence" value="ECO:0007669"/>
    <property type="project" value="UniProtKB-UniRule"/>
</dbReference>
<gene>
    <name evidence="8" type="ORF">FZC35_01425</name>
</gene>
<dbReference type="GO" id="GO:0015074">
    <property type="term" value="P:DNA integration"/>
    <property type="evidence" value="ECO:0007669"/>
    <property type="project" value="UniProtKB-KW"/>
</dbReference>
<name>A0A5C0UEF5_9PROT</name>
<dbReference type="GO" id="GO:0006310">
    <property type="term" value="P:DNA recombination"/>
    <property type="evidence" value="ECO:0007669"/>
    <property type="project" value="UniProtKB-KW"/>
</dbReference>
<reference evidence="8 9" key="1">
    <citation type="submission" date="2019-08" db="EMBL/GenBank/DDBJ databases">
        <title>Highly reduced genomes of protist endosymbionts show evolutionary convergence.</title>
        <authorList>
            <person name="George E."/>
            <person name="Husnik F."/>
            <person name="Tashyreva D."/>
            <person name="Prokopchuk G."/>
            <person name="Horak A."/>
            <person name="Kwong W.K."/>
            <person name="Lukes J."/>
            <person name="Keeling P.J."/>
        </authorList>
    </citation>
    <scope>NUCLEOTIDE SEQUENCE [LARGE SCALE GENOMIC DNA]</scope>
    <source>
        <strain evidence="8">1605</strain>
    </source>
</reference>
<dbReference type="SUPFAM" id="SSF56349">
    <property type="entry name" value="DNA breaking-rejoining enzymes"/>
    <property type="match status" value="1"/>
</dbReference>
<dbReference type="KEGG" id="cip:FZC35_01425"/>
<dbReference type="EMBL" id="CP043315">
    <property type="protein sequence ID" value="QEK38033.1"/>
    <property type="molecule type" value="Genomic_DNA"/>
</dbReference>
<evidence type="ECO:0000313" key="8">
    <source>
        <dbReference type="EMBL" id="QEK38033.1"/>
    </source>
</evidence>
<dbReference type="InterPro" id="IPR013762">
    <property type="entry name" value="Integrase-like_cat_sf"/>
</dbReference>
<feature type="domain" description="Tyr recombinase" evidence="6">
    <location>
        <begin position="133"/>
        <end position="311"/>
    </location>
</feature>
<keyword evidence="2" id="KW-0229">DNA integration</keyword>
<evidence type="ECO:0000256" key="3">
    <source>
        <dbReference type="ARBA" id="ARBA00023125"/>
    </source>
</evidence>
<keyword evidence="3 5" id="KW-0238">DNA-binding</keyword>
<dbReference type="PROSITE" id="PS51900">
    <property type="entry name" value="CB"/>
    <property type="match status" value="1"/>
</dbReference>
<dbReference type="PROSITE" id="PS51898">
    <property type="entry name" value="TYR_RECOMBINASE"/>
    <property type="match status" value="1"/>
</dbReference>
<feature type="domain" description="Core-binding (CB)" evidence="7">
    <location>
        <begin position="26"/>
        <end position="117"/>
    </location>
</feature>
<dbReference type="OrthoDB" id="9801717at2"/>
<organism evidence="8 9">
    <name type="scientific">Candidatus Cytomitobacter indipagum</name>
    <dbReference type="NCBI Taxonomy" id="2601575"/>
    <lineage>
        <taxon>Bacteria</taxon>
        <taxon>Pseudomonadati</taxon>
        <taxon>Pseudomonadota</taxon>
        <taxon>Alphaproteobacteria</taxon>
        <taxon>Holosporales</taxon>
        <taxon>Holosporaceae</taxon>
        <taxon>Candidatus Cytomitobacter</taxon>
    </lineage>
</organism>
<keyword evidence="9" id="KW-1185">Reference proteome</keyword>
<dbReference type="PANTHER" id="PTHR30349:SF41">
    <property type="entry name" value="INTEGRASE_RECOMBINASE PROTEIN MJ0367-RELATED"/>
    <property type="match status" value="1"/>
</dbReference>
<dbReference type="InterPro" id="IPR011010">
    <property type="entry name" value="DNA_brk_join_enz"/>
</dbReference>
<dbReference type="Gene3D" id="1.10.443.10">
    <property type="entry name" value="Intergrase catalytic core"/>
    <property type="match status" value="1"/>
</dbReference>
<keyword evidence="4" id="KW-0233">DNA recombination</keyword>
<dbReference type="AlphaFoldDB" id="A0A5C0UEF5"/>
<evidence type="ECO:0000256" key="4">
    <source>
        <dbReference type="ARBA" id="ARBA00023172"/>
    </source>
</evidence>
<dbReference type="RefSeq" id="WP_148980880.1">
    <property type="nucleotide sequence ID" value="NZ_CP043315.1"/>
</dbReference>
<sequence length="315" mass="37175">MVSKQFLQDEKYSELRKIIRSINSDENLNENLSEFSYNMIHGESKQLNTVLSYLYDIKLSLDFFAKYRNEDISLNTINKLTKLDFRALYSNRKIHNVSPFSQRRLLSSWRKLFKFLECENNVLSELKIKTPQTFPRSISKELIDDLLQVNDTWISYRNRALWGLLYGSGMRISEALSLNISNWDSKKESITIRGKGNVIRKVPIFKIVNQWIEEYLFRYPIQLNKNNPLFIGNKLSRLHPQTCAHILAKWRIKNNIIQKITPHSLRHSFASHVLENDCNLKILQQVLGHKNLDTTSRYVSIEDKKLENSFMKIME</sequence>
<evidence type="ECO:0000259" key="6">
    <source>
        <dbReference type="PROSITE" id="PS51898"/>
    </source>
</evidence>
<dbReference type="Gene3D" id="1.10.150.130">
    <property type="match status" value="1"/>
</dbReference>
<evidence type="ECO:0000313" key="9">
    <source>
        <dbReference type="Proteomes" id="UP000325155"/>
    </source>
</evidence>
<evidence type="ECO:0000256" key="2">
    <source>
        <dbReference type="ARBA" id="ARBA00022908"/>
    </source>
</evidence>
<dbReference type="InterPro" id="IPR044068">
    <property type="entry name" value="CB"/>
</dbReference>
<dbReference type="InterPro" id="IPR002104">
    <property type="entry name" value="Integrase_catalytic"/>
</dbReference>